<dbReference type="GO" id="GO:0016798">
    <property type="term" value="F:hydrolase activity, acting on glycosyl bonds"/>
    <property type="evidence" value="ECO:0007669"/>
    <property type="project" value="UniProtKB-KW"/>
</dbReference>
<evidence type="ECO:0000256" key="1">
    <source>
        <dbReference type="ARBA" id="ARBA00022801"/>
    </source>
</evidence>
<dbReference type="HOGENOM" id="CLU_329198_0_0_10"/>
<name>W0F5T9_9BACT</name>
<dbReference type="SUPFAM" id="SSF55545">
    <property type="entry name" value="beta-N-acetylhexosaminidase-like domain"/>
    <property type="match status" value="1"/>
</dbReference>
<keyword evidence="1" id="KW-0378">Hydrolase</keyword>
<dbReference type="GO" id="GO:0005975">
    <property type="term" value="P:carbohydrate metabolic process"/>
    <property type="evidence" value="ECO:0007669"/>
    <property type="project" value="UniProtKB-ARBA"/>
</dbReference>
<evidence type="ECO:0000313" key="3">
    <source>
        <dbReference type="Proteomes" id="UP000003586"/>
    </source>
</evidence>
<dbReference type="InterPro" id="IPR029018">
    <property type="entry name" value="Hex-like_dom2"/>
</dbReference>
<dbReference type="AlphaFoldDB" id="W0F5T9"/>
<accession>W0F5T9</accession>
<dbReference type="KEGG" id="nso:NIASO_19995"/>
<dbReference type="OrthoDB" id="99887at2"/>
<dbReference type="EMBL" id="CP007035">
    <property type="protein sequence ID" value="AHF16839.1"/>
    <property type="molecule type" value="Genomic_DNA"/>
</dbReference>
<keyword evidence="3" id="KW-1185">Reference proteome</keyword>
<dbReference type="Proteomes" id="UP000003586">
    <property type="component" value="Chromosome"/>
</dbReference>
<dbReference type="RefSeq" id="WP_008588547.1">
    <property type="nucleotide sequence ID" value="NZ_CP007035.1"/>
</dbReference>
<proteinExistence type="predicted"/>
<dbReference type="STRING" id="929713.NIASO_19995"/>
<dbReference type="Gene3D" id="3.30.379.10">
    <property type="entry name" value="Chitobiase/beta-hexosaminidase domain 2-like"/>
    <property type="match status" value="1"/>
</dbReference>
<evidence type="ECO:0000313" key="2">
    <source>
        <dbReference type="EMBL" id="AHF16839.1"/>
    </source>
</evidence>
<sequence length="912" mass="102694">MRILIIGIILFFIIAPVKATAVKNKVALGVAANAAPRVQFGVQYLQEALKATGYEVHIVAPGTKPGTGQFILIQTPADRAPVKKESFTINAVKQYITIKGGDASGTMYGCFELADRIKRSGTIPQELTFTDAPEMVLRGQCIGLQKPYYLPGRNVYEYPYTPQTFPWFYNKKLWIQVLDSMAHNRMNSLYLWNGHPFASLVRLRDYPYAVEVDDATFKLNEEMYRFLTTEADKRGIWVIQMFYNIIVSKPFAEKNHLKTQERERPILPIIADYTRKSIAAFVEKYPHVGLMVCLGEAMQGIGNDDIEWFTKTIIPGVKDGLKALGEKDPSVASEEPPIVLRAHDTDAPSVMKAALPLYKNLYTEAKFNGEALTDPRPRGPWAALHQTLSKLGSVHIANVHILANLEPFRYGAPDFIQQCAIGMNEVLGAHGLHLYPEASYWDWPYTADSIKNGKRLLQVERDWVWYKAWSRYAWKSKRPGNEEADYWSRLMGGQFGVSEEKGKAILRSYEAMGLIAPKLLRRFGITDGNRQTLTLGMLMTQLINPYRYGLFTLLYEGESPEGEMLTEYADKEWNHQPHIGETPVQIAKEVRKHGDDAVAALQGLDKTILKNKDEFARIQNDAACYRALAYHYAAKAEAALFVLRYKYSNDLKDLDKAEPLLKESLNWYEQLVRLTKGSYLYANSMQTQQRKIPIRGVNGTFKTWAEVLVPFKQEYAHFEKALDSLKASSKLGAANRTALKNAAVQLQGDYDRFRIDSLSAVFKDTALAIRSYAPELKGLMGVKMAFKQQVKEPAAISFTNAKPVKVLVGFFKQQKAAFTKDTVYLKAPELETNALANDYGQADTRIANALVIPGMPPVDIHVYEFKAGTNTLKLERGVALILGFVDGDNLVPVYDAGLFESGNKKQVDWLFE</sequence>
<organism evidence="2 3">
    <name type="scientific">Niabella soli DSM 19437</name>
    <dbReference type="NCBI Taxonomy" id="929713"/>
    <lineage>
        <taxon>Bacteria</taxon>
        <taxon>Pseudomonadati</taxon>
        <taxon>Bacteroidota</taxon>
        <taxon>Chitinophagia</taxon>
        <taxon>Chitinophagales</taxon>
        <taxon>Chitinophagaceae</taxon>
        <taxon>Niabella</taxon>
    </lineage>
</organism>
<dbReference type="eggNOG" id="COG3525">
    <property type="taxonomic scope" value="Bacteria"/>
</dbReference>
<gene>
    <name evidence="2" type="ORF">NIASO_19995</name>
</gene>
<reference evidence="2 3" key="1">
    <citation type="submission" date="2013-12" db="EMBL/GenBank/DDBJ databases">
        <authorList>
            <consortium name="DOE Joint Genome Institute"/>
            <person name="Eisen J."/>
            <person name="Huntemann M."/>
            <person name="Han J."/>
            <person name="Chen A."/>
            <person name="Kyrpides N."/>
            <person name="Mavromatis K."/>
            <person name="Markowitz V."/>
            <person name="Palaniappan K."/>
            <person name="Ivanova N."/>
            <person name="Schaumberg A."/>
            <person name="Pati A."/>
            <person name="Liolios K."/>
            <person name="Nordberg H.P."/>
            <person name="Cantor M.N."/>
            <person name="Hua S.X."/>
            <person name="Woyke T."/>
        </authorList>
    </citation>
    <scope>NUCLEOTIDE SEQUENCE [LARGE SCALE GENOMIC DNA]</scope>
    <source>
        <strain evidence="3">DSM 19437</strain>
    </source>
</reference>
<protein>
    <submittedName>
        <fullName evidence="2">Uncharacterized protein</fullName>
    </submittedName>
</protein>